<dbReference type="RefSeq" id="WP_248343019.1">
    <property type="nucleotide sequence ID" value="NZ_AP025592.1"/>
</dbReference>
<dbReference type="Pfam" id="PF06827">
    <property type="entry name" value="zf-FPG_IleRS"/>
    <property type="match status" value="1"/>
</dbReference>
<dbReference type="Gene3D" id="1.10.8.50">
    <property type="match status" value="1"/>
</dbReference>
<evidence type="ECO:0000256" key="2">
    <source>
        <dbReference type="ARBA" id="ARBA00001947"/>
    </source>
</evidence>
<dbReference type="InterPro" id="IPR000214">
    <property type="entry name" value="Znf_DNA_glyclase/AP_lyase"/>
</dbReference>
<evidence type="ECO:0000256" key="4">
    <source>
        <dbReference type="ARBA" id="ARBA00022723"/>
    </source>
</evidence>
<evidence type="ECO:0000256" key="15">
    <source>
        <dbReference type="SAM" id="MobiDB-lite"/>
    </source>
</evidence>
<dbReference type="PROSITE" id="PS51068">
    <property type="entry name" value="FPG_CAT"/>
    <property type="match status" value="1"/>
</dbReference>
<comment type="catalytic activity">
    <reaction evidence="1">
        <text>Hydrolysis of DNA containing ring-opened 7-methylguanine residues, releasing 2,6-diamino-4-hydroxy-5-(N-methyl)formamidopyrimidine.</text>
        <dbReference type="EC" id="3.2.2.23"/>
    </reaction>
</comment>
<protein>
    <submittedName>
        <fullName evidence="18">Formamidopyrimidine-DNA glycosylase</fullName>
    </submittedName>
</protein>
<name>A0ABM7XF45_9BACT</name>
<reference evidence="19" key="1">
    <citation type="journal article" date="2022" name="Int. J. Syst. Evol. Microbiol.">
        <title>Anaeromyxobacter oryzae sp. nov., Anaeromyxobacter diazotrophicus sp. nov. and Anaeromyxobacter paludicola sp. nov., isolated from paddy soils.</title>
        <authorList>
            <person name="Itoh H."/>
            <person name="Xu Z."/>
            <person name="Mise K."/>
            <person name="Masuda Y."/>
            <person name="Ushijima N."/>
            <person name="Hayakawa C."/>
            <person name="Shiratori Y."/>
            <person name="Senoo K."/>
        </authorList>
    </citation>
    <scope>NUCLEOTIDE SEQUENCE [LARGE SCALE GENOMIC DNA]</scope>
    <source>
        <strain evidence="19">Red630</strain>
    </source>
</reference>
<keyword evidence="19" id="KW-1185">Reference proteome</keyword>
<keyword evidence="12" id="KW-0511">Multifunctional enzyme</keyword>
<dbReference type="Pfam" id="PF06831">
    <property type="entry name" value="H2TH"/>
    <property type="match status" value="1"/>
</dbReference>
<evidence type="ECO:0000256" key="12">
    <source>
        <dbReference type="ARBA" id="ARBA00023268"/>
    </source>
</evidence>
<evidence type="ECO:0000313" key="18">
    <source>
        <dbReference type="EMBL" id="BDG10510.1"/>
    </source>
</evidence>
<proteinExistence type="inferred from homology"/>
<dbReference type="SUPFAM" id="SSF81624">
    <property type="entry name" value="N-terminal domain of MutM-like DNA repair proteins"/>
    <property type="match status" value="1"/>
</dbReference>
<evidence type="ECO:0000256" key="10">
    <source>
        <dbReference type="ARBA" id="ARBA00023204"/>
    </source>
</evidence>
<dbReference type="PANTHER" id="PTHR22993:SF9">
    <property type="entry name" value="FORMAMIDOPYRIMIDINE-DNA GLYCOSYLASE"/>
    <property type="match status" value="1"/>
</dbReference>
<feature type="region of interest" description="Disordered" evidence="15">
    <location>
        <begin position="294"/>
        <end position="322"/>
    </location>
</feature>
<organism evidence="18 19">
    <name type="scientific">Anaeromyxobacter paludicola</name>
    <dbReference type="NCBI Taxonomy" id="2918171"/>
    <lineage>
        <taxon>Bacteria</taxon>
        <taxon>Pseudomonadati</taxon>
        <taxon>Myxococcota</taxon>
        <taxon>Myxococcia</taxon>
        <taxon>Myxococcales</taxon>
        <taxon>Cystobacterineae</taxon>
        <taxon>Anaeromyxobacteraceae</taxon>
        <taxon>Anaeromyxobacter</taxon>
    </lineage>
</organism>
<gene>
    <name evidence="18" type="ORF">AMPC_36230</name>
</gene>
<evidence type="ECO:0000256" key="3">
    <source>
        <dbReference type="ARBA" id="ARBA00009409"/>
    </source>
</evidence>
<evidence type="ECO:0000256" key="7">
    <source>
        <dbReference type="ARBA" id="ARBA00022801"/>
    </source>
</evidence>
<dbReference type="CDD" id="cd08973">
    <property type="entry name" value="BaFpgNei_N_1"/>
    <property type="match status" value="1"/>
</dbReference>
<evidence type="ECO:0000256" key="5">
    <source>
        <dbReference type="ARBA" id="ARBA00022763"/>
    </source>
</evidence>
<keyword evidence="13" id="KW-0326">Glycosidase</keyword>
<feature type="domain" description="Formamidopyrimidine-DNA glycosylase catalytic" evidence="17">
    <location>
        <begin position="2"/>
        <end position="88"/>
    </location>
</feature>
<comment type="similarity">
    <text evidence="3">Belongs to the FPG family.</text>
</comment>
<evidence type="ECO:0000256" key="11">
    <source>
        <dbReference type="ARBA" id="ARBA00023239"/>
    </source>
</evidence>
<keyword evidence="5" id="KW-0227">DNA damage</keyword>
<keyword evidence="7" id="KW-0378">Hydrolase</keyword>
<keyword evidence="4" id="KW-0479">Metal-binding</keyword>
<keyword evidence="6 14" id="KW-0863">Zinc-finger</keyword>
<keyword evidence="11" id="KW-0456">Lyase</keyword>
<dbReference type="SMART" id="SM01232">
    <property type="entry name" value="H2TH"/>
    <property type="match status" value="1"/>
</dbReference>
<keyword evidence="8" id="KW-0862">Zinc</keyword>
<feature type="domain" description="FPG-type" evidence="16">
    <location>
        <begin position="234"/>
        <end position="268"/>
    </location>
</feature>
<evidence type="ECO:0000256" key="13">
    <source>
        <dbReference type="ARBA" id="ARBA00023295"/>
    </source>
</evidence>
<evidence type="ECO:0000256" key="8">
    <source>
        <dbReference type="ARBA" id="ARBA00022833"/>
    </source>
</evidence>
<evidence type="ECO:0000259" key="17">
    <source>
        <dbReference type="PROSITE" id="PS51068"/>
    </source>
</evidence>
<evidence type="ECO:0000256" key="9">
    <source>
        <dbReference type="ARBA" id="ARBA00023125"/>
    </source>
</evidence>
<keyword evidence="10" id="KW-0234">DNA repair</keyword>
<comment type="cofactor">
    <cofactor evidence="2">
        <name>Zn(2+)</name>
        <dbReference type="ChEBI" id="CHEBI:29105"/>
    </cofactor>
</comment>
<dbReference type="InterPro" id="IPR010663">
    <property type="entry name" value="Znf_FPG/IleRS"/>
</dbReference>
<dbReference type="InterPro" id="IPR035937">
    <property type="entry name" value="FPG_N"/>
</dbReference>
<dbReference type="PANTHER" id="PTHR22993">
    <property type="entry name" value="FORMAMIDOPYRIMIDINE-DNA GLYCOSYLASE"/>
    <property type="match status" value="1"/>
</dbReference>
<feature type="compositionally biased region" description="Low complexity" evidence="15">
    <location>
        <begin position="297"/>
        <end position="312"/>
    </location>
</feature>
<dbReference type="InterPro" id="IPR012319">
    <property type="entry name" value="FPG_cat"/>
</dbReference>
<dbReference type="InterPro" id="IPR010979">
    <property type="entry name" value="Ribosomal_uS13-like_H2TH"/>
</dbReference>
<evidence type="ECO:0000256" key="6">
    <source>
        <dbReference type="ARBA" id="ARBA00022771"/>
    </source>
</evidence>
<evidence type="ECO:0000259" key="16">
    <source>
        <dbReference type="PROSITE" id="PS51066"/>
    </source>
</evidence>
<dbReference type="SUPFAM" id="SSF57716">
    <property type="entry name" value="Glucocorticoid receptor-like (DNA-binding domain)"/>
    <property type="match status" value="1"/>
</dbReference>
<dbReference type="Pfam" id="PF01149">
    <property type="entry name" value="Fapy_DNA_glyco"/>
    <property type="match status" value="1"/>
</dbReference>
<accession>A0ABM7XF45</accession>
<dbReference type="EMBL" id="AP025592">
    <property type="protein sequence ID" value="BDG10510.1"/>
    <property type="molecule type" value="Genomic_DNA"/>
</dbReference>
<dbReference type="SUPFAM" id="SSF46946">
    <property type="entry name" value="S13-like H2TH domain"/>
    <property type="match status" value="1"/>
</dbReference>
<evidence type="ECO:0000313" key="19">
    <source>
        <dbReference type="Proteomes" id="UP001162734"/>
    </source>
</evidence>
<dbReference type="SMART" id="SM00898">
    <property type="entry name" value="Fapy_DNA_glyco"/>
    <property type="match status" value="1"/>
</dbReference>
<dbReference type="InterPro" id="IPR015886">
    <property type="entry name" value="H2TH_FPG"/>
</dbReference>
<keyword evidence="9" id="KW-0238">DNA-binding</keyword>
<dbReference type="Gene3D" id="3.20.190.10">
    <property type="entry name" value="MutM-like, N-terminal"/>
    <property type="match status" value="1"/>
</dbReference>
<evidence type="ECO:0000256" key="14">
    <source>
        <dbReference type="PROSITE-ProRule" id="PRU00391"/>
    </source>
</evidence>
<sequence length="322" mass="35075">MPELPDVEVYREAIEARVRGAPLQKVRLASPFLLRTVEPPLGAAEGREVRAVRRLGKRLVLALEGDLFLALHLMIAGRLHWKEAGAKLGGKAALAAFDFPHGALTLTEAGSKRRAALHLVRGEAALRALDRGGVEPLEVDLAGFAAALRRERHTLKRALTDPGILAGIGNAYSDEILHRARLSPTQLAQNLSEEELARLHAATRAVLTGWTERLRREAGGDFPEGVTAFREGMAVHGRHRQPCPDCGAPVQRIVRAENEVNYCPRCQTGGRILSDRSLARLLAEDWPKTLEELEKNPGLGLRPPAAPARRGAVTARSSTRAR</sequence>
<dbReference type="Proteomes" id="UP001162734">
    <property type="component" value="Chromosome"/>
</dbReference>
<evidence type="ECO:0000256" key="1">
    <source>
        <dbReference type="ARBA" id="ARBA00001668"/>
    </source>
</evidence>
<dbReference type="PROSITE" id="PS51066">
    <property type="entry name" value="ZF_FPG_2"/>
    <property type="match status" value="1"/>
</dbReference>